<evidence type="ECO:0000313" key="3">
    <source>
        <dbReference type="Proteomes" id="UP000055035"/>
    </source>
</evidence>
<dbReference type="AlphaFoldDB" id="A0A0W0VAF7"/>
<evidence type="ECO:0000313" key="2">
    <source>
        <dbReference type="EMBL" id="KTD17082.1"/>
    </source>
</evidence>
<organism evidence="2 3">
    <name type="scientific">Legionella jordanis</name>
    <dbReference type="NCBI Taxonomy" id="456"/>
    <lineage>
        <taxon>Bacteria</taxon>
        <taxon>Pseudomonadati</taxon>
        <taxon>Pseudomonadota</taxon>
        <taxon>Gammaproteobacteria</taxon>
        <taxon>Legionellales</taxon>
        <taxon>Legionellaceae</taxon>
        <taxon>Legionella</taxon>
    </lineage>
</organism>
<feature type="chain" id="PRO_5006914603" evidence="1">
    <location>
        <begin position="24"/>
        <end position="341"/>
    </location>
</feature>
<keyword evidence="3" id="KW-1185">Reference proteome</keyword>
<keyword evidence="1" id="KW-0732">Signal</keyword>
<feature type="signal peptide" evidence="1">
    <location>
        <begin position="1"/>
        <end position="23"/>
    </location>
</feature>
<accession>A0A0W0VAF7</accession>
<dbReference type="Proteomes" id="UP000055035">
    <property type="component" value="Unassembled WGS sequence"/>
</dbReference>
<dbReference type="OrthoDB" id="5848566at2"/>
<evidence type="ECO:0000256" key="1">
    <source>
        <dbReference type="SAM" id="SignalP"/>
    </source>
</evidence>
<name>A0A0W0VAF7_9GAMM</name>
<sequence>MALARLLFLLTVFSIVWTTKSQAEETDQFSLPPVELADIGPYASNQLVQVLKQVMNQTNAEIQMLLPRSKQSRNAAAKLALRLKGDYLADLVYQKTGPGFPRWFRWEDLYSQAKPFRYREIWPWKTIYWLVFSQSPVSLIGLAPTINMYGYYFGTDKLGHFFMLGHSYYKIYSYLLAHGKSPKQARAAIIFYGQFIEQTYLGTMINGVYSNADLSANYAGWKFYMNLTRTVRVGTHKLSPIFVLNGNQWQFNKLHKEGHLLKPYLSDNLNEAWNPSHYAFMRSQIQRQVMKRCTDWIQRRSINPGVVEAKLRETNHWHGEDYGHWLPAKHAVTLNVCFQDK</sequence>
<dbReference type="EMBL" id="LNYJ01000011">
    <property type="protein sequence ID" value="KTD17082.1"/>
    <property type="molecule type" value="Genomic_DNA"/>
</dbReference>
<gene>
    <name evidence="2" type="ORF">Ljor_1388</name>
</gene>
<protein>
    <submittedName>
        <fullName evidence="2">Uncharacterized protein</fullName>
    </submittedName>
</protein>
<comment type="caution">
    <text evidence="2">The sequence shown here is derived from an EMBL/GenBank/DDBJ whole genome shotgun (WGS) entry which is preliminary data.</text>
</comment>
<reference evidence="2 3" key="1">
    <citation type="submission" date="2015-11" db="EMBL/GenBank/DDBJ databases">
        <title>Genomic analysis of 38 Legionella species identifies large and diverse effector repertoires.</title>
        <authorList>
            <person name="Burstein D."/>
            <person name="Amaro F."/>
            <person name="Zusman T."/>
            <person name="Lifshitz Z."/>
            <person name="Cohen O."/>
            <person name="Gilbert J.A."/>
            <person name="Pupko T."/>
            <person name="Shuman H.A."/>
            <person name="Segal G."/>
        </authorList>
    </citation>
    <scope>NUCLEOTIDE SEQUENCE [LARGE SCALE GENOMIC DNA]</scope>
    <source>
        <strain evidence="2 3">BL-540</strain>
    </source>
</reference>
<dbReference type="RefSeq" id="WP_058470880.1">
    <property type="nucleotide sequence ID" value="NZ_CAAAIC010000003.1"/>
</dbReference>
<proteinExistence type="predicted"/>
<dbReference type="PATRIC" id="fig|456.5.peg.1484"/>